<gene>
    <name evidence="2" type="ORF">KIMH_02660</name>
</gene>
<dbReference type="Proteomes" id="UP001321748">
    <property type="component" value="Chromosome"/>
</dbReference>
<name>A0ABN6SHQ0_9BIFI</name>
<sequence length="233" mass="25112">MKNARRVDYGLALCACVAAGLDMLRAVNPTYVMVHLHWMERIPRYWVTGVFAGATLLFACGLYIVARRRARGGFVSSRTALAGIAALLALAVSASSYAVALNNPRGLFGVQIQKAPLQHSDTAQQVISSALGECKQGWVELGESDISGLSFGVVCSSLKTAYAEFETPEAATNFKSAMKTNGPLLMRNYDSATWQPKATQYDGLSGQVWIAITPKQTSAQLNSVIGGRVERLY</sequence>
<dbReference type="RefSeq" id="WP_317643175.1">
    <property type="nucleotide sequence ID" value="NZ_AP026800.1"/>
</dbReference>
<keyword evidence="1" id="KW-0472">Membrane</keyword>
<evidence type="ECO:0000313" key="2">
    <source>
        <dbReference type="EMBL" id="BDR54155.1"/>
    </source>
</evidence>
<keyword evidence="1" id="KW-0812">Transmembrane</keyword>
<keyword evidence="3" id="KW-1185">Reference proteome</keyword>
<evidence type="ECO:0000256" key="1">
    <source>
        <dbReference type="SAM" id="Phobius"/>
    </source>
</evidence>
<dbReference type="EMBL" id="AP026800">
    <property type="protein sequence ID" value="BDR54155.1"/>
    <property type="molecule type" value="Genomic_DNA"/>
</dbReference>
<feature type="transmembrane region" description="Helical" evidence="1">
    <location>
        <begin position="45"/>
        <end position="66"/>
    </location>
</feature>
<evidence type="ECO:0008006" key="4">
    <source>
        <dbReference type="Google" id="ProtNLM"/>
    </source>
</evidence>
<keyword evidence="1" id="KW-1133">Transmembrane helix</keyword>
<accession>A0ABN6SHQ0</accession>
<proteinExistence type="predicted"/>
<reference evidence="2 3" key="1">
    <citation type="journal article" date="2023" name="Microbiol. Spectr.">
        <title>Symbiosis of Carpenter Bees with Uncharacterized Lactic Acid Bacteria Showing NAD Auxotrophy.</title>
        <authorList>
            <person name="Kawasaki S."/>
            <person name="Ozawa K."/>
            <person name="Mori T."/>
            <person name="Yamamoto A."/>
            <person name="Ito M."/>
            <person name="Ohkuma M."/>
            <person name="Sakamoto M."/>
            <person name="Matsutani M."/>
        </authorList>
    </citation>
    <scope>NUCLEOTIDE SEQUENCE [LARGE SCALE GENOMIC DNA]</scope>
    <source>
        <strain evidence="2 3">KimH</strain>
    </source>
</reference>
<feature type="transmembrane region" description="Helical" evidence="1">
    <location>
        <begin position="78"/>
        <end position="100"/>
    </location>
</feature>
<evidence type="ECO:0000313" key="3">
    <source>
        <dbReference type="Proteomes" id="UP001321748"/>
    </source>
</evidence>
<organism evidence="2 3">
    <name type="scientific">Bombiscardovia apis</name>
    <dbReference type="NCBI Taxonomy" id="2932182"/>
    <lineage>
        <taxon>Bacteria</taxon>
        <taxon>Bacillati</taxon>
        <taxon>Actinomycetota</taxon>
        <taxon>Actinomycetes</taxon>
        <taxon>Bifidobacteriales</taxon>
        <taxon>Bifidobacteriaceae</taxon>
        <taxon>Bombiscardovia</taxon>
    </lineage>
</organism>
<protein>
    <recommendedName>
        <fullName evidence="4">DUF1109 domain-containing protein</fullName>
    </recommendedName>
</protein>